<comment type="caution">
    <text evidence="6">The sequence shown here is derived from an EMBL/GenBank/DDBJ whole genome shotgun (WGS) entry which is preliminary data.</text>
</comment>
<dbReference type="Proteomes" id="UP001215598">
    <property type="component" value="Unassembled WGS sequence"/>
</dbReference>
<dbReference type="AlphaFoldDB" id="A0AAD7NLB6"/>
<feature type="region of interest" description="Disordered" evidence="3">
    <location>
        <begin position="121"/>
        <end position="141"/>
    </location>
</feature>
<dbReference type="InterPro" id="IPR001452">
    <property type="entry name" value="SH3_domain"/>
</dbReference>
<gene>
    <name evidence="6" type="ORF">B0H16DRAFT_369468</name>
</gene>
<feature type="domain" description="SH3" evidence="5">
    <location>
        <begin position="258"/>
        <end position="318"/>
    </location>
</feature>
<dbReference type="InterPro" id="IPR036028">
    <property type="entry name" value="SH3-like_dom_sf"/>
</dbReference>
<evidence type="ECO:0000313" key="6">
    <source>
        <dbReference type="EMBL" id="KAJ7766654.1"/>
    </source>
</evidence>
<dbReference type="SUPFAM" id="SSF50044">
    <property type="entry name" value="SH3-domain"/>
    <property type="match status" value="1"/>
</dbReference>
<evidence type="ECO:0000256" key="3">
    <source>
        <dbReference type="SAM" id="MobiDB-lite"/>
    </source>
</evidence>
<name>A0AAD7NLB6_9AGAR</name>
<dbReference type="CDD" id="cd11854">
    <property type="entry name" value="SH3_Fus1p"/>
    <property type="match status" value="1"/>
</dbReference>
<dbReference type="EMBL" id="JARKIB010000023">
    <property type="protein sequence ID" value="KAJ7766654.1"/>
    <property type="molecule type" value="Genomic_DNA"/>
</dbReference>
<dbReference type="PROSITE" id="PS50002">
    <property type="entry name" value="SH3"/>
    <property type="match status" value="1"/>
</dbReference>
<keyword evidence="4" id="KW-0472">Membrane</keyword>
<sequence>MHLNLQRLPAEQVRQRKRLPFQGRPDAAPLAARQAVLPFSLTGVVTLTQVIPVNPATTTSLSTTPTPPPATPSPPPATPTPPTPPVAPVSPPAAPPVAPSSPVTPIAPVASAINPIASAQTSTTSKDAAQNAGLSTTSSQHGLPVGAIVGITIAIVVLILGAFVFFIRQRAMRNRKMRRATATWIGQPRPMDSSFDPRGVTPYAPPPGGNSMGETSPGVSFARAQAAAIATRPPVANMPAPVPSSYNNPAPTPIPAGAASSSATVRYEFIPSLPDELSITTGEVVRLVAEYDDGWALCANARGEQGMVPLECLDRGAPQAQMTLQPERRNSRRSSSLGTRY</sequence>
<dbReference type="SMART" id="SM00326">
    <property type="entry name" value="SH3"/>
    <property type="match status" value="1"/>
</dbReference>
<accession>A0AAD7NLB6</accession>
<keyword evidence="1 2" id="KW-0728">SH3 domain</keyword>
<proteinExistence type="predicted"/>
<dbReference type="InterPro" id="IPR035521">
    <property type="entry name" value="Fus1_SH3"/>
</dbReference>
<feature type="region of interest" description="Disordered" evidence="3">
    <location>
        <begin position="186"/>
        <end position="217"/>
    </location>
</feature>
<feature type="region of interest" description="Disordered" evidence="3">
    <location>
        <begin position="319"/>
        <end position="341"/>
    </location>
</feature>
<dbReference type="Gene3D" id="2.30.30.40">
    <property type="entry name" value="SH3 Domains"/>
    <property type="match status" value="1"/>
</dbReference>
<evidence type="ECO:0000313" key="7">
    <source>
        <dbReference type="Proteomes" id="UP001215598"/>
    </source>
</evidence>
<dbReference type="Pfam" id="PF14604">
    <property type="entry name" value="SH3_9"/>
    <property type="match status" value="1"/>
</dbReference>
<keyword evidence="4" id="KW-0812">Transmembrane</keyword>
<reference evidence="6" key="1">
    <citation type="submission" date="2023-03" db="EMBL/GenBank/DDBJ databases">
        <title>Massive genome expansion in bonnet fungi (Mycena s.s.) driven by repeated elements and novel gene families across ecological guilds.</title>
        <authorList>
            <consortium name="Lawrence Berkeley National Laboratory"/>
            <person name="Harder C.B."/>
            <person name="Miyauchi S."/>
            <person name="Viragh M."/>
            <person name="Kuo A."/>
            <person name="Thoen E."/>
            <person name="Andreopoulos B."/>
            <person name="Lu D."/>
            <person name="Skrede I."/>
            <person name="Drula E."/>
            <person name="Henrissat B."/>
            <person name="Morin E."/>
            <person name="Kohler A."/>
            <person name="Barry K."/>
            <person name="LaButti K."/>
            <person name="Morin E."/>
            <person name="Salamov A."/>
            <person name="Lipzen A."/>
            <person name="Mereny Z."/>
            <person name="Hegedus B."/>
            <person name="Baldrian P."/>
            <person name="Stursova M."/>
            <person name="Weitz H."/>
            <person name="Taylor A."/>
            <person name="Grigoriev I.V."/>
            <person name="Nagy L.G."/>
            <person name="Martin F."/>
            <person name="Kauserud H."/>
        </authorList>
    </citation>
    <scope>NUCLEOTIDE SEQUENCE</scope>
    <source>
        <strain evidence="6">CBHHK182m</strain>
    </source>
</reference>
<protein>
    <recommendedName>
        <fullName evidence="5">SH3 domain-containing protein</fullName>
    </recommendedName>
</protein>
<evidence type="ECO:0000256" key="1">
    <source>
        <dbReference type="ARBA" id="ARBA00022443"/>
    </source>
</evidence>
<keyword evidence="4" id="KW-1133">Transmembrane helix</keyword>
<keyword evidence="7" id="KW-1185">Reference proteome</keyword>
<evidence type="ECO:0000256" key="2">
    <source>
        <dbReference type="PROSITE-ProRule" id="PRU00192"/>
    </source>
</evidence>
<feature type="region of interest" description="Disordered" evidence="3">
    <location>
        <begin position="56"/>
        <end position="101"/>
    </location>
</feature>
<evidence type="ECO:0000259" key="5">
    <source>
        <dbReference type="PROSITE" id="PS50002"/>
    </source>
</evidence>
<evidence type="ECO:0000256" key="4">
    <source>
        <dbReference type="SAM" id="Phobius"/>
    </source>
</evidence>
<feature type="transmembrane region" description="Helical" evidence="4">
    <location>
        <begin position="145"/>
        <end position="167"/>
    </location>
</feature>
<organism evidence="6 7">
    <name type="scientific">Mycena metata</name>
    <dbReference type="NCBI Taxonomy" id="1033252"/>
    <lineage>
        <taxon>Eukaryota</taxon>
        <taxon>Fungi</taxon>
        <taxon>Dikarya</taxon>
        <taxon>Basidiomycota</taxon>
        <taxon>Agaricomycotina</taxon>
        <taxon>Agaricomycetes</taxon>
        <taxon>Agaricomycetidae</taxon>
        <taxon>Agaricales</taxon>
        <taxon>Marasmiineae</taxon>
        <taxon>Mycenaceae</taxon>
        <taxon>Mycena</taxon>
    </lineage>
</organism>
<feature type="compositionally biased region" description="Pro residues" evidence="3">
    <location>
        <begin position="65"/>
        <end position="99"/>
    </location>
</feature>